<evidence type="ECO:0000256" key="1">
    <source>
        <dbReference type="SAM" id="MobiDB-lite"/>
    </source>
</evidence>
<gene>
    <name evidence="2" type="ORF">LTR09_000247</name>
</gene>
<comment type="caution">
    <text evidence="2">The sequence shown here is derived from an EMBL/GenBank/DDBJ whole genome shotgun (WGS) entry which is preliminary data.</text>
</comment>
<dbReference type="InterPro" id="IPR045153">
    <property type="entry name" value="Est1/Ebs1-like"/>
</dbReference>
<feature type="compositionally biased region" description="Polar residues" evidence="1">
    <location>
        <begin position="204"/>
        <end position="216"/>
    </location>
</feature>
<dbReference type="FunFam" id="1.25.40.10:FF:000202">
    <property type="entry name" value="Unplaced genomic scaffold supercont1.7, whole genome shotgun sequence"/>
    <property type="match status" value="1"/>
</dbReference>
<feature type="compositionally biased region" description="Basic and acidic residues" evidence="1">
    <location>
        <begin position="880"/>
        <end position="889"/>
    </location>
</feature>
<dbReference type="EMBL" id="JAWDJX010000001">
    <property type="protein sequence ID" value="KAK3058682.1"/>
    <property type="molecule type" value="Genomic_DNA"/>
</dbReference>
<feature type="region of interest" description="Disordered" evidence="1">
    <location>
        <begin position="859"/>
        <end position="894"/>
    </location>
</feature>
<name>A0AAJ0GJA2_9PEZI</name>
<dbReference type="GO" id="GO:0005697">
    <property type="term" value="C:telomerase holoenzyme complex"/>
    <property type="evidence" value="ECO:0007669"/>
    <property type="project" value="TreeGrafter"/>
</dbReference>
<feature type="compositionally biased region" description="Low complexity" evidence="1">
    <location>
        <begin position="80"/>
        <end position="90"/>
    </location>
</feature>
<dbReference type="AlphaFoldDB" id="A0AAJ0GJA2"/>
<dbReference type="GO" id="GO:0000184">
    <property type="term" value="P:nuclear-transcribed mRNA catabolic process, nonsense-mediated decay"/>
    <property type="evidence" value="ECO:0007669"/>
    <property type="project" value="TreeGrafter"/>
</dbReference>
<dbReference type="Proteomes" id="UP001271007">
    <property type="component" value="Unassembled WGS sequence"/>
</dbReference>
<keyword evidence="3" id="KW-1185">Reference proteome</keyword>
<feature type="compositionally biased region" description="Polar residues" evidence="1">
    <location>
        <begin position="148"/>
        <end position="157"/>
    </location>
</feature>
<evidence type="ECO:0000313" key="3">
    <source>
        <dbReference type="Proteomes" id="UP001271007"/>
    </source>
</evidence>
<evidence type="ECO:0008006" key="4">
    <source>
        <dbReference type="Google" id="ProtNLM"/>
    </source>
</evidence>
<organism evidence="2 3">
    <name type="scientific">Extremus antarcticus</name>
    <dbReference type="NCBI Taxonomy" id="702011"/>
    <lineage>
        <taxon>Eukaryota</taxon>
        <taxon>Fungi</taxon>
        <taxon>Dikarya</taxon>
        <taxon>Ascomycota</taxon>
        <taxon>Pezizomycotina</taxon>
        <taxon>Dothideomycetes</taxon>
        <taxon>Dothideomycetidae</taxon>
        <taxon>Mycosphaerellales</taxon>
        <taxon>Extremaceae</taxon>
        <taxon>Extremus</taxon>
    </lineage>
</organism>
<dbReference type="GO" id="GO:0042162">
    <property type="term" value="F:telomeric DNA binding"/>
    <property type="evidence" value="ECO:0007669"/>
    <property type="project" value="TreeGrafter"/>
</dbReference>
<evidence type="ECO:0000313" key="2">
    <source>
        <dbReference type="EMBL" id="KAK3058682.1"/>
    </source>
</evidence>
<feature type="region of interest" description="Disordered" evidence="1">
    <location>
        <begin position="26"/>
        <end position="218"/>
    </location>
</feature>
<dbReference type="PANTHER" id="PTHR15696:SF0">
    <property type="entry name" value="TELOMERASE-BINDING PROTEIN EST1A"/>
    <property type="match status" value="1"/>
</dbReference>
<sequence length="909" mass="100546">MSCTPNYPDTYRHPANSHWGLLPLHPESSKLLGKKPQPWTWPNEAGGTAGGGGDNTDHEKADAAVLQERVSERLDTEPTSSESQECSNSDSDSDESMNNHGNNRTPIHTPPGSDSGDRSPARLETFARLSMDDGHQKQAPWTTRGRESSQANTSKRAASSELVRPPERKSSVSNVCSGYAKPSRRPQVRKPQPAQPARRIVTGRPSQSPQITSQHTAAKAEQLAAQYFPMRQTTSDSGYASQPPSRHNTSIETKYDMLKQPISSPISQGQLANEIKGIYGGLVMVEAKCMSIDENQAKDLTKTLNTEQWQALIALHRTLLYEHHDFLMATQHPSATPAIRGLATKYHMPARMWRHGIHSFLEVLRHRRPESQEYMLAFIYLAYQMMALLYETVPAFTDTWIECLGDLARYRMAIEDDKEVHTLWGGVASRWYSTASDRHPAIGRLYHHLGILEKPSVLKLFLYGKSLTCSSPFQNARDSLLTLCSPIVKGGQVSQNNQSWVEAATLTFYANALMGGEESVSQLSSDAISVLRKEPAAHLTNTGAFITITSIAHLLEFGSTTNKIFQLFRSAATEASWKLPHSTGETGSQASSSNGGSGVFDVVVSDVPGVPGVPGVPAVSGVSSVPPVSSAERTWCSLPVYHHYCAVLNSFLDRTLDSNALPDLLPTIHTILVWLHSIHSLLSRNHDDHDLHTISPLLNGLSWRGLATFLNHLKARENINMQTQGFTQQALFARANPGNKPILLPEDHHLRGLLWTQSYHPPGWFDHLSEDDDRFEQTDTVHKLRTSRVLLLALKLASYAQHLRYDMQSGLFWTPQPAQPLAPSPRDGETSSFGPLVAAATRAARPGLAADSIRFTQATTKQPKHSYPKMNAQLPKWKNGGRDHPRDPEVYEGDFTGATLRGDYKYEFG</sequence>
<dbReference type="SUPFAM" id="SSF48452">
    <property type="entry name" value="TPR-like"/>
    <property type="match status" value="1"/>
</dbReference>
<protein>
    <recommendedName>
        <fullName evidence="4">DNA/RNA-binding domain-containing protein</fullName>
    </recommendedName>
</protein>
<proteinExistence type="predicted"/>
<reference evidence="2" key="1">
    <citation type="submission" date="2023-04" db="EMBL/GenBank/DDBJ databases">
        <title>Black Yeasts Isolated from many extreme environments.</title>
        <authorList>
            <person name="Coleine C."/>
            <person name="Stajich J.E."/>
            <person name="Selbmann L."/>
        </authorList>
    </citation>
    <scope>NUCLEOTIDE SEQUENCE</scope>
    <source>
        <strain evidence="2">CCFEE 5312</strain>
    </source>
</reference>
<dbReference type="PANTHER" id="PTHR15696">
    <property type="entry name" value="SMG-7 SUPPRESSOR WITH MORPHOLOGICAL EFFECT ON GENITALIA PROTEIN 7"/>
    <property type="match status" value="1"/>
</dbReference>
<dbReference type="GO" id="GO:0070034">
    <property type="term" value="F:telomerase RNA binding"/>
    <property type="evidence" value="ECO:0007669"/>
    <property type="project" value="TreeGrafter"/>
</dbReference>
<accession>A0AAJ0GJA2</accession>
<dbReference type="Gene3D" id="1.25.40.10">
    <property type="entry name" value="Tetratricopeptide repeat domain"/>
    <property type="match status" value="1"/>
</dbReference>
<dbReference type="InterPro" id="IPR011990">
    <property type="entry name" value="TPR-like_helical_dom_sf"/>
</dbReference>